<reference evidence="3 4" key="1">
    <citation type="submission" date="2014-04" db="EMBL/GenBank/DDBJ databases">
        <authorList>
            <consortium name="DOE Joint Genome Institute"/>
            <person name="Kuo A."/>
            <person name="Kohler A."/>
            <person name="Nagy L.G."/>
            <person name="Floudas D."/>
            <person name="Copeland A."/>
            <person name="Barry K.W."/>
            <person name="Cichocki N."/>
            <person name="Veneault-Fourrey C."/>
            <person name="LaButti K."/>
            <person name="Lindquist E.A."/>
            <person name="Lipzen A."/>
            <person name="Lundell T."/>
            <person name="Morin E."/>
            <person name="Murat C."/>
            <person name="Sun H."/>
            <person name="Tunlid A."/>
            <person name="Henrissat B."/>
            <person name="Grigoriev I.V."/>
            <person name="Hibbett D.S."/>
            <person name="Martin F."/>
            <person name="Nordberg H.P."/>
            <person name="Cantor M.N."/>
            <person name="Hua S.X."/>
        </authorList>
    </citation>
    <scope>NUCLEOTIDE SEQUENCE [LARGE SCALE GENOMIC DNA]</scope>
    <source>
        <strain evidence="3 4">Foug A</strain>
    </source>
</reference>
<protein>
    <recommendedName>
        <fullName evidence="2">Heterokaryon incompatibility domain-containing protein</fullName>
    </recommendedName>
</protein>
<dbReference type="AlphaFoldDB" id="A0A0C3DJ23"/>
<dbReference type="EMBL" id="KN822123">
    <property type="protein sequence ID" value="KIM56061.1"/>
    <property type="molecule type" value="Genomic_DNA"/>
</dbReference>
<evidence type="ECO:0000313" key="3">
    <source>
        <dbReference type="EMBL" id="KIM56061.1"/>
    </source>
</evidence>
<dbReference type="Pfam" id="PF06985">
    <property type="entry name" value="HET"/>
    <property type="match status" value="1"/>
</dbReference>
<dbReference type="InParanoid" id="A0A0C3DJ23"/>
<dbReference type="Proteomes" id="UP000053989">
    <property type="component" value="Unassembled WGS sequence"/>
</dbReference>
<feature type="transmembrane region" description="Helical" evidence="1">
    <location>
        <begin position="526"/>
        <end position="545"/>
    </location>
</feature>
<evidence type="ECO:0000259" key="2">
    <source>
        <dbReference type="Pfam" id="PF06985"/>
    </source>
</evidence>
<name>A0A0C3DJ23_9AGAM</name>
<evidence type="ECO:0000256" key="1">
    <source>
        <dbReference type="SAM" id="Phobius"/>
    </source>
</evidence>
<sequence length="723" mass="83033">MVRTQLTDPFEDQGNIPLLPVSSEERRTCRDLQLRLQTHRDNRQRYMNPETGECTTLFVQAVHPAPETNQIEVTDSIREIPRLCVSIFRSPPQFVEQPLSRLSTFIICSLYIAYCWPLDGWPGRRQFKDEYPRNLMKFWGQMWAARSQREYSRFEKLRENNPMPTPAGFTATVPSVTHALRPRKLVIYHDNDWEDCEDPSIIINYRFIAISYRQRDVFERGTDEEGKRREQKQKNHFIESVRATTLQCGMQAYWLDLECLGKSTEEANIDVYRMADIYRGANFTLITIGKSDDKHSIQSWKSWGGRVWTLPEALLSRELRYRIGIDGPVLPITLHELANKAYEHYSEETAIINAYSGKDPLERLERLTLLKSAIWRRGSAALPPVSPPRDAERPMLPLQSQPTAMENLSYPAERVYALMGFYENRIMPSHLETELQALARLSMANDSDRIAERMVSKLPYIIQRQACWYADNDLYGSRLWDIEPEIQVVGVTENGALVLDGCRAAVIRWKDFPEVSFETTESFRRYIAGLTPLVLPILAHLLGAWMQRYSYLTMGVVVSGCALFLHICSPFLIAYSISGRILNTQPWLIGVKGALSPEDAADRVYGATLSSRRRLSYTPSGSLFSRPSENEIREGLQIQYEEARALQRDDVYTLIDTCSTTIYYFTAERPPTVCLFTGREGGLGRFVLCSENCTANELHKETVLRMPSYIQRAMSPCDWLAIG</sequence>
<keyword evidence="1" id="KW-0812">Transmembrane</keyword>
<dbReference type="HOGENOM" id="CLU_021263_0_0_1"/>
<evidence type="ECO:0000313" key="4">
    <source>
        <dbReference type="Proteomes" id="UP000053989"/>
    </source>
</evidence>
<keyword evidence="1" id="KW-0472">Membrane</keyword>
<dbReference type="STRING" id="1036808.A0A0C3DJ23"/>
<keyword evidence="1" id="KW-1133">Transmembrane helix</keyword>
<accession>A0A0C3DJ23</accession>
<dbReference type="OrthoDB" id="2624308at2759"/>
<organism evidence="3 4">
    <name type="scientific">Scleroderma citrinum Foug A</name>
    <dbReference type="NCBI Taxonomy" id="1036808"/>
    <lineage>
        <taxon>Eukaryota</taxon>
        <taxon>Fungi</taxon>
        <taxon>Dikarya</taxon>
        <taxon>Basidiomycota</taxon>
        <taxon>Agaricomycotina</taxon>
        <taxon>Agaricomycetes</taxon>
        <taxon>Agaricomycetidae</taxon>
        <taxon>Boletales</taxon>
        <taxon>Sclerodermatineae</taxon>
        <taxon>Sclerodermataceae</taxon>
        <taxon>Scleroderma</taxon>
    </lineage>
</organism>
<keyword evidence="4" id="KW-1185">Reference proteome</keyword>
<dbReference type="InterPro" id="IPR010730">
    <property type="entry name" value="HET"/>
</dbReference>
<gene>
    <name evidence="3" type="ORF">SCLCIDRAFT_1220558</name>
</gene>
<reference evidence="4" key="2">
    <citation type="submission" date="2015-01" db="EMBL/GenBank/DDBJ databases">
        <title>Evolutionary Origins and Diversification of the Mycorrhizal Mutualists.</title>
        <authorList>
            <consortium name="DOE Joint Genome Institute"/>
            <consortium name="Mycorrhizal Genomics Consortium"/>
            <person name="Kohler A."/>
            <person name="Kuo A."/>
            <person name="Nagy L.G."/>
            <person name="Floudas D."/>
            <person name="Copeland A."/>
            <person name="Barry K.W."/>
            <person name="Cichocki N."/>
            <person name="Veneault-Fourrey C."/>
            <person name="LaButti K."/>
            <person name="Lindquist E.A."/>
            <person name="Lipzen A."/>
            <person name="Lundell T."/>
            <person name="Morin E."/>
            <person name="Murat C."/>
            <person name="Riley R."/>
            <person name="Ohm R."/>
            <person name="Sun H."/>
            <person name="Tunlid A."/>
            <person name="Henrissat B."/>
            <person name="Grigoriev I.V."/>
            <person name="Hibbett D.S."/>
            <person name="Martin F."/>
        </authorList>
    </citation>
    <scope>NUCLEOTIDE SEQUENCE [LARGE SCALE GENOMIC DNA]</scope>
    <source>
        <strain evidence="4">Foug A</strain>
    </source>
</reference>
<feature type="domain" description="Heterokaryon incompatibility" evidence="2">
    <location>
        <begin position="238"/>
        <end position="295"/>
    </location>
</feature>
<proteinExistence type="predicted"/>
<feature type="transmembrane region" description="Helical" evidence="1">
    <location>
        <begin position="551"/>
        <end position="575"/>
    </location>
</feature>